<dbReference type="GO" id="GO:0016887">
    <property type="term" value="F:ATP hydrolysis activity"/>
    <property type="evidence" value="ECO:0007669"/>
    <property type="project" value="InterPro"/>
</dbReference>
<dbReference type="Gene3D" id="3.40.50.300">
    <property type="entry name" value="P-loop containing nucleotide triphosphate hydrolases"/>
    <property type="match status" value="2"/>
</dbReference>
<feature type="domain" description="AAA+ ATPase" evidence="4">
    <location>
        <begin position="450"/>
        <end position="613"/>
    </location>
</feature>
<dbReference type="GO" id="GO:0005524">
    <property type="term" value="F:ATP binding"/>
    <property type="evidence" value="ECO:0007669"/>
    <property type="project" value="UniProtKB-KW"/>
</dbReference>
<dbReference type="PhylomeDB" id="A0A0D2VNI8"/>
<dbReference type="InterPro" id="IPR050168">
    <property type="entry name" value="AAA_ATPase_domain"/>
</dbReference>
<dbReference type="EMBL" id="KE346363">
    <property type="protein sequence ID" value="KJE91887.1"/>
    <property type="molecule type" value="Genomic_DNA"/>
</dbReference>
<protein>
    <recommendedName>
        <fullName evidence="4">AAA+ ATPase domain-containing protein</fullName>
    </recommendedName>
</protein>
<dbReference type="Proteomes" id="UP000008743">
    <property type="component" value="Unassembled WGS sequence"/>
</dbReference>
<accession>A0A0D2VNI8</accession>
<dbReference type="PANTHER" id="PTHR23077">
    <property type="entry name" value="AAA-FAMILY ATPASE"/>
    <property type="match status" value="1"/>
</dbReference>
<dbReference type="SUPFAM" id="SSF52540">
    <property type="entry name" value="P-loop containing nucleoside triphosphate hydrolases"/>
    <property type="match status" value="2"/>
</dbReference>
<organism evidence="5 6">
    <name type="scientific">Capsaspora owczarzaki (strain ATCC 30864)</name>
    <dbReference type="NCBI Taxonomy" id="595528"/>
    <lineage>
        <taxon>Eukaryota</taxon>
        <taxon>Filasterea</taxon>
        <taxon>Capsaspora</taxon>
    </lineage>
</organism>
<dbReference type="AlphaFoldDB" id="A0A0D2VNI8"/>
<dbReference type="eggNOG" id="KOG0730">
    <property type="taxonomic scope" value="Eukaryota"/>
</dbReference>
<feature type="domain" description="AAA+ ATPase" evidence="4">
    <location>
        <begin position="768"/>
        <end position="967"/>
    </location>
</feature>
<dbReference type="InterPro" id="IPR003959">
    <property type="entry name" value="ATPase_AAA_core"/>
</dbReference>
<dbReference type="STRING" id="595528.A0A0D2VNI8"/>
<dbReference type="Pfam" id="PF00004">
    <property type="entry name" value="AAA"/>
    <property type="match status" value="2"/>
</dbReference>
<reference evidence="6" key="1">
    <citation type="submission" date="2011-02" db="EMBL/GenBank/DDBJ databases">
        <title>The Genome Sequence of Capsaspora owczarzaki ATCC 30864.</title>
        <authorList>
            <person name="Russ C."/>
            <person name="Cuomo C."/>
            <person name="Burger G."/>
            <person name="Gray M.W."/>
            <person name="Holland P.W.H."/>
            <person name="King N."/>
            <person name="Lang F.B.F."/>
            <person name="Roger A.J."/>
            <person name="Ruiz-Trillo I."/>
            <person name="Young S.K."/>
            <person name="Zeng Q."/>
            <person name="Gargeya S."/>
            <person name="Alvarado L."/>
            <person name="Berlin A."/>
            <person name="Chapman S.B."/>
            <person name="Chen Z."/>
            <person name="Freedman E."/>
            <person name="Gellesch M."/>
            <person name="Goldberg J."/>
            <person name="Griggs A."/>
            <person name="Gujja S."/>
            <person name="Heilman E."/>
            <person name="Heiman D."/>
            <person name="Howarth C."/>
            <person name="Mehta T."/>
            <person name="Neiman D."/>
            <person name="Pearson M."/>
            <person name="Roberts A."/>
            <person name="Saif S."/>
            <person name="Shea T."/>
            <person name="Shenoy N."/>
            <person name="Sisk P."/>
            <person name="Stolte C."/>
            <person name="Sykes S."/>
            <person name="White J."/>
            <person name="Yandava C."/>
            <person name="Haas B."/>
            <person name="Nusbaum C."/>
            <person name="Birren B."/>
        </authorList>
    </citation>
    <scope>NUCLEOTIDE SEQUENCE</scope>
    <source>
        <strain evidence="6">ATCC 30864</strain>
    </source>
</reference>
<evidence type="ECO:0000256" key="2">
    <source>
        <dbReference type="ARBA" id="ARBA00022840"/>
    </source>
</evidence>
<evidence type="ECO:0000256" key="3">
    <source>
        <dbReference type="SAM" id="MobiDB-lite"/>
    </source>
</evidence>
<dbReference type="Pfam" id="PF17862">
    <property type="entry name" value="AAA_lid_3"/>
    <property type="match status" value="1"/>
</dbReference>
<sequence length="1054" mass="110602">MVRKQAPPSTTSSPQSSPSRQQHQPRGVSLNATGAGAATTATAAALPGIAFEIVGVADGTCAGELGAPPLCAWLLNPTAATTTDTATTTGANSAAAGSARAELMRAHALVASLIGRWAQLAVVDLASNPLTEGHPSQTGSSCWIQFASERDLAARRLHVPAQPPPPMVESVAIASEQQPVLQQQGNPAVFVFRVVLSSLAAIALSIYEPTRSLWSGTVLPGPNPRLRCCTMVPNTLQQRTELPVATRVVISLSWIDVQTGRPVEAPLDAWMVDETADFAPTLFSTKPRSAAPALAALLKDAIVCPGQMLGCDWFNRPSGLVVLYATADTSTSSSQLLPLPGRSLPTCFSPALQGWLHAVSTMQVSETPSGADKTPVSSPGKPKAAAATSPLCRIGDATRIYVMPSPPRLPSSGLQQCHARVSRGGISIPTSRLLGAILSRVTPIAGRCTPAAGCVVSGASGTGKTVTVRLIAETLRSLNLLDRVVWIDCTSLFQRDEGATERMLQAAFQRCKEAGLPALLVLDEFDTLAPLAGTAGDVERRLTSELCAQLDDLALAHLPISVIAITSRLDAVDPCVRQPLRLPVEVPFHIPRSADRLEILERLTRQMPLVSATLEGDCESVHPNSTLGALPLLERLADATHGYVAADLANLCREATLAAIRELSNTSSLSAVSPTSVCVHERHLAAALAGTRPSSLAAASIATPSRARSSAAAVIPTSRARSNKDAMSAANVAFANLAGLEEQIEQLIASVLLPLQQPELFRALHISPPKGVLLHGPSGTGKTQLALSLAAASGLNVITVNAAEVISKVIGQSEQALARIFRQARDSAPCVVILDQIDVLAGTRDGASTSSDNSSSRLLTCLLTEMDGLLRARGASVAPSAFALERLVVQAPAATLFGSPVASSPSPASAATSLAAEAAASPRITPAHNPFDDTVLFVATTSRFEQLDSAILRPGRFDIHISFELPSFEARWSILKLYLSRLGWQEADFIEHELALDAVVLYMSEYAGSDVEAVCREAGMSALRECVASLGDAQPRVTLLHLRDALKAVRPQRA</sequence>
<proteinExistence type="predicted"/>
<keyword evidence="1" id="KW-0547">Nucleotide-binding</keyword>
<dbReference type="InParanoid" id="A0A0D2VNI8"/>
<feature type="region of interest" description="Disordered" evidence="3">
    <location>
        <begin position="366"/>
        <end position="385"/>
    </location>
</feature>
<dbReference type="InterPro" id="IPR027417">
    <property type="entry name" value="P-loop_NTPase"/>
</dbReference>
<keyword evidence="6" id="KW-1185">Reference proteome</keyword>
<keyword evidence="2" id="KW-0067">ATP-binding</keyword>
<dbReference type="PANTHER" id="PTHR23077:SF27">
    <property type="entry name" value="ATPASE FAMILY GENE 2 PROTEIN HOMOLOG A"/>
    <property type="match status" value="1"/>
</dbReference>
<name>A0A0D2VNI8_CAPO3</name>
<dbReference type="Gene3D" id="1.10.8.60">
    <property type="match status" value="2"/>
</dbReference>
<evidence type="ECO:0000259" key="4">
    <source>
        <dbReference type="SMART" id="SM00382"/>
    </source>
</evidence>
<gene>
    <name evidence="5" type="ORF">CAOG_002951</name>
</gene>
<feature type="region of interest" description="Disordered" evidence="3">
    <location>
        <begin position="1"/>
        <end position="31"/>
    </location>
</feature>
<dbReference type="GO" id="GO:0005737">
    <property type="term" value="C:cytoplasm"/>
    <property type="evidence" value="ECO:0007669"/>
    <property type="project" value="TreeGrafter"/>
</dbReference>
<evidence type="ECO:0000313" key="6">
    <source>
        <dbReference type="Proteomes" id="UP000008743"/>
    </source>
</evidence>
<evidence type="ECO:0000313" key="5">
    <source>
        <dbReference type="EMBL" id="KJE91887.1"/>
    </source>
</evidence>
<dbReference type="InterPro" id="IPR041569">
    <property type="entry name" value="AAA_lid_3"/>
</dbReference>
<dbReference type="InterPro" id="IPR003593">
    <property type="entry name" value="AAA+_ATPase"/>
</dbReference>
<dbReference type="OrthoDB" id="27435at2759"/>
<dbReference type="SMART" id="SM00382">
    <property type="entry name" value="AAA"/>
    <property type="match status" value="2"/>
</dbReference>
<evidence type="ECO:0000256" key="1">
    <source>
        <dbReference type="ARBA" id="ARBA00022741"/>
    </source>
</evidence>